<dbReference type="InterPro" id="IPR003593">
    <property type="entry name" value="AAA+_ATPase"/>
</dbReference>
<keyword evidence="5 8" id="KW-0233">DNA recombination</keyword>
<dbReference type="GO" id="GO:0006310">
    <property type="term" value="P:DNA recombination"/>
    <property type="evidence" value="ECO:0007669"/>
    <property type="project" value="UniProtKB-KW"/>
</dbReference>
<dbReference type="CDD" id="cd00983">
    <property type="entry name" value="RecA"/>
    <property type="match status" value="1"/>
</dbReference>
<dbReference type="InterPro" id="IPR023400">
    <property type="entry name" value="RecA_C_sf"/>
</dbReference>
<evidence type="ECO:0000256" key="2">
    <source>
        <dbReference type="ARBA" id="ARBA00022741"/>
    </source>
</evidence>
<dbReference type="Pfam" id="PF21096">
    <property type="entry name" value="RecA_C"/>
    <property type="match status" value="1"/>
</dbReference>
<feature type="domain" description="RecA family profile 2" evidence="10">
    <location>
        <begin position="257"/>
        <end position="332"/>
    </location>
</feature>
<dbReference type="SUPFAM" id="SSF54752">
    <property type="entry name" value="RecA protein, C-terminal domain"/>
    <property type="match status" value="1"/>
</dbReference>
<dbReference type="Pfam" id="PF00154">
    <property type="entry name" value="RecA_N"/>
    <property type="match status" value="1"/>
</dbReference>
<keyword evidence="4 8" id="KW-0238">DNA-binding</keyword>
<evidence type="ECO:0000256" key="8">
    <source>
        <dbReference type="RuleBase" id="RU004527"/>
    </source>
</evidence>
<sequence>MDLMFPLKPHSVILKPPFSSSLLLPLPLRFRAVTAFKHVNIHCELESRPNGALSGDFDPRFIDRQKALEAAMNDINNSFGKGSVTRLGSAGGALVETFPSGCLTLDCALGGGLPKGRIVEIFGPESSGKTTLALHAIAEVQRLGGNAMLVDAEHAFDPAYSKALGVDVENLIVCQPDNGEMALEIADRMCRSGAIDLICVDSVSALTPRAEIEGEIGMQQIGLQARLMSQALRKMSGNASKAGCTLIFLNQIRYKIGVYYGNPEVTSGGIALKFFASLRLEVRPIGKIKSAKGDEEIGLKVRLRVQKSKVSRPYKLAEFEIIFGEGISKLGCILDCAEMTDIVLKKGSWYSYRDHRLGQGRDKAIQYLKENTHLLEEIEKVVRSSLVDGTNQATLSHIKNNPVLNQDYDIFEESQ</sequence>
<evidence type="ECO:0000313" key="12">
    <source>
        <dbReference type="Proteomes" id="UP001386955"/>
    </source>
</evidence>
<name>A0AAN9SUG8_PSOTE</name>
<dbReference type="InterPro" id="IPR020588">
    <property type="entry name" value="RecA_ATP-bd"/>
</dbReference>
<dbReference type="PRINTS" id="PR00142">
    <property type="entry name" value="RECA"/>
</dbReference>
<dbReference type="InterPro" id="IPR020587">
    <property type="entry name" value="RecA_monomer-monomer_interface"/>
</dbReference>
<evidence type="ECO:0000256" key="1">
    <source>
        <dbReference type="ARBA" id="ARBA00009391"/>
    </source>
</evidence>
<comment type="similarity">
    <text evidence="1 7">Belongs to the RecA family.</text>
</comment>
<dbReference type="PROSITE" id="PS00321">
    <property type="entry name" value="RECA_1"/>
    <property type="match status" value="1"/>
</dbReference>
<proteinExistence type="inferred from homology"/>
<keyword evidence="8" id="KW-0227">DNA damage</keyword>
<reference evidence="11 12" key="1">
    <citation type="submission" date="2024-01" db="EMBL/GenBank/DDBJ databases">
        <title>The genomes of 5 underutilized Papilionoideae crops provide insights into root nodulation and disease resistanc.</title>
        <authorList>
            <person name="Jiang F."/>
        </authorList>
    </citation>
    <scope>NUCLEOTIDE SEQUENCE [LARGE SCALE GENOMIC DNA]</scope>
    <source>
        <strain evidence="11">DUOXIRENSHENG_FW03</strain>
        <tissue evidence="11">Leaves</tissue>
    </source>
</reference>
<evidence type="ECO:0000256" key="4">
    <source>
        <dbReference type="ARBA" id="ARBA00023125"/>
    </source>
</evidence>
<comment type="function">
    <text evidence="6">Involved in recombination ability and DNA strand transfer activity.</text>
</comment>
<dbReference type="EMBL" id="JAYMYS010000002">
    <property type="protein sequence ID" value="KAK7405376.1"/>
    <property type="molecule type" value="Genomic_DNA"/>
</dbReference>
<keyword evidence="3 7" id="KW-0067">ATP-binding</keyword>
<dbReference type="SMART" id="SM00382">
    <property type="entry name" value="AAA"/>
    <property type="match status" value="1"/>
</dbReference>
<evidence type="ECO:0000256" key="3">
    <source>
        <dbReference type="ARBA" id="ARBA00022840"/>
    </source>
</evidence>
<evidence type="ECO:0000256" key="6">
    <source>
        <dbReference type="ARBA" id="ARBA00056887"/>
    </source>
</evidence>
<dbReference type="PANTHER" id="PTHR45900">
    <property type="entry name" value="RECA"/>
    <property type="match status" value="1"/>
</dbReference>
<evidence type="ECO:0000256" key="7">
    <source>
        <dbReference type="RuleBase" id="RU003422"/>
    </source>
</evidence>
<dbReference type="InterPro" id="IPR027417">
    <property type="entry name" value="P-loop_NTPase"/>
</dbReference>
<dbReference type="PANTHER" id="PTHR45900:SF1">
    <property type="entry name" value="MITOCHONDRIAL DNA REPAIR PROTEIN RECA HOMOLOG-RELATED"/>
    <property type="match status" value="1"/>
</dbReference>
<organism evidence="11 12">
    <name type="scientific">Psophocarpus tetragonolobus</name>
    <name type="common">Winged bean</name>
    <name type="synonym">Dolichos tetragonolobus</name>
    <dbReference type="NCBI Taxonomy" id="3891"/>
    <lineage>
        <taxon>Eukaryota</taxon>
        <taxon>Viridiplantae</taxon>
        <taxon>Streptophyta</taxon>
        <taxon>Embryophyta</taxon>
        <taxon>Tracheophyta</taxon>
        <taxon>Spermatophyta</taxon>
        <taxon>Magnoliopsida</taxon>
        <taxon>eudicotyledons</taxon>
        <taxon>Gunneridae</taxon>
        <taxon>Pentapetalae</taxon>
        <taxon>rosids</taxon>
        <taxon>fabids</taxon>
        <taxon>Fabales</taxon>
        <taxon>Fabaceae</taxon>
        <taxon>Papilionoideae</taxon>
        <taxon>50 kb inversion clade</taxon>
        <taxon>NPAAA clade</taxon>
        <taxon>indigoferoid/millettioid clade</taxon>
        <taxon>Phaseoleae</taxon>
        <taxon>Psophocarpus</taxon>
    </lineage>
</organism>
<evidence type="ECO:0000313" key="11">
    <source>
        <dbReference type="EMBL" id="KAK7405376.1"/>
    </source>
</evidence>
<dbReference type="InterPro" id="IPR013765">
    <property type="entry name" value="DNA_recomb/repair_RecA"/>
</dbReference>
<dbReference type="GO" id="GO:0005524">
    <property type="term" value="F:ATP binding"/>
    <property type="evidence" value="ECO:0007669"/>
    <property type="project" value="UniProtKB-KW"/>
</dbReference>
<evidence type="ECO:0000259" key="10">
    <source>
        <dbReference type="PROSITE" id="PS50163"/>
    </source>
</evidence>
<evidence type="ECO:0008006" key="13">
    <source>
        <dbReference type="Google" id="ProtNLM"/>
    </source>
</evidence>
<protein>
    <recommendedName>
        <fullName evidence="13">Bacterial recombinase A</fullName>
    </recommendedName>
</protein>
<gene>
    <name evidence="11" type="ORF">VNO78_06628</name>
</gene>
<dbReference type="GO" id="GO:0140664">
    <property type="term" value="F:ATP-dependent DNA damage sensor activity"/>
    <property type="evidence" value="ECO:0007669"/>
    <property type="project" value="InterPro"/>
</dbReference>
<feature type="domain" description="RecA family profile 1" evidence="9">
    <location>
        <begin position="94"/>
        <end position="252"/>
    </location>
</feature>
<evidence type="ECO:0000259" key="9">
    <source>
        <dbReference type="PROSITE" id="PS50162"/>
    </source>
</evidence>
<accession>A0AAN9SUG8</accession>
<dbReference type="PROSITE" id="PS50162">
    <property type="entry name" value="RECA_2"/>
    <property type="match status" value="1"/>
</dbReference>
<dbReference type="FunFam" id="3.40.50.300:FF:000087">
    <property type="entry name" value="Recombinase RecA"/>
    <property type="match status" value="1"/>
</dbReference>
<dbReference type="PROSITE" id="PS50163">
    <property type="entry name" value="RECA_3"/>
    <property type="match status" value="1"/>
</dbReference>
<dbReference type="InterPro" id="IPR049261">
    <property type="entry name" value="RecA-like_C"/>
</dbReference>
<dbReference type="InterPro" id="IPR020584">
    <property type="entry name" value="DNA_recomb/repair_RecA_CS"/>
</dbReference>
<dbReference type="NCBIfam" id="TIGR02012">
    <property type="entry name" value="tigrfam_recA"/>
    <property type="match status" value="1"/>
</dbReference>
<dbReference type="Gene3D" id="3.40.50.300">
    <property type="entry name" value="P-loop containing nucleotide triphosphate hydrolases"/>
    <property type="match status" value="1"/>
</dbReference>
<keyword evidence="2 7" id="KW-0547">Nucleotide-binding</keyword>
<comment type="caution">
    <text evidence="11">The sequence shown here is derived from an EMBL/GenBank/DDBJ whole genome shotgun (WGS) entry which is preliminary data.</text>
</comment>
<evidence type="ECO:0000256" key="5">
    <source>
        <dbReference type="ARBA" id="ARBA00023172"/>
    </source>
</evidence>
<keyword evidence="12" id="KW-1185">Reference proteome</keyword>
<dbReference type="GO" id="GO:0006281">
    <property type="term" value="P:DNA repair"/>
    <property type="evidence" value="ECO:0007669"/>
    <property type="project" value="InterPro"/>
</dbReference>
<dbReference type="InterPro" id="IPR049428">
    <property type="entry name" value="RecA-like_N"/>
</dbReference>
<dbReference type="SUPFAM" id="SSF52540">
    <property type="entry name" value="P-loop containing nucleoside triphosphate hydrolases"/>
    <property type="match status" value="1"/>
</dbReference>
<dbReference type="Proteomes" id="UP001386955">
    <property type="component" value="Unassembled WGS sequence"/>
</dbReference>
<dbReference type="HAMAP" id="MF_00268">
    <property type="entry name" value="RecA"/>
    <property type="match status" value="1"/>
</dbReference>
<dbReference type="GO" id="GO:0003697">
    <property type="term" value="F:single-stranded DNA binding"/>
    <property type="evidence" value="ECO:0007669"/>
    <property type="project" value="InterPro"/>
</dbReference>
<dbReference type="AlphaFoldDB" id="A0AAN9SUG8"/>